<reference evidence="1" key="1">
    <citation type="submission" date="2024-05" db="EMBL/GenBank/DDBJ databases">
        <authorList>
            <person name="Herbig A.F."/>
            <person name="Pendergrass E.L."/>
        </authorList>
    </citation>
    <scope>NUCLEOTIDE SEQUENCE</scope>
</reference>
<proteinExistence type="predicted"/>
<sequence>MSTYYTIACHTCKKKIDCAGYTREAVAKRAGEWAMWGHIAHDITILHDVTGWDDQYDEKYFKVDQYDEVDFNAAYDSYEGDNN</sequence>
<evidence type="ECO:0000313" key="1">
    <source>
        <dbReference type="EMBL" id="XCD09700.1"/>
    </source>
</evidence>
<accession>A0AAU8BDG5</accession>
<organism evidence="1">
    <name type="scientific">Bacillus phage Adastra</name>
    <dbReference type="NCBI Taxonomy" id="3143958"/>
    <lineage>
        <taxon>Viruses</taxon>
        <taxon>Duplodnaviria</taxon>
        <taxon>Heunggongvirae</taxon>
        <taxon>Uroviricota</taxon>
        <taxon>Caudoviricetes</taxon>
        <taxon>Herelleviridae</taxon>
        <taxon>Spounavirinae</taxon>
        <taxon>Okubovirus</taxon>
    </lineage>
</organism>
<gene>
    <name evidence="1" type="ORF">Adastra155</name>
</gene>
<evidence type="ECO:0008006" key="2">
    <source>
        <dbReference type="Google" id="ProtNLM"/>
    </source>
</evidence>
<dbReference type="EMBL" id="PP819608">
    <property type="protein sequence ID" value="XCD09700.1"/>
    <property type="molecule type" value="Genomic_DNA"/>
</dbReference>
<protein>
    <recommendedName>
        <fullName evidence="2">Phage protein</fullName>
    </recommendedName>
</protein>
<name>A0AAU8BDG5_9CAUD</name>